<reference evidence="11" key="6">
    <citation type="submission" date="2021-06" db="EMBL/GenBank/DDBJ databases">
        <title>Collection of gut derived symbiotic bacterial strains cultured from healthy donors.</title>
        <authorList>
            <person name="Lin H."/>
            <person name="Littmann E."/>
            <person name="Pamer E.G."/>
        </authorList>
    </citation>
    <scope>NUCLEOTIDE SEQUENCE</scope>
    <source>
        <strain evidence="11">MSK.5.10</strain>
    </source>
</reference>
<dbReference type="EMBL" id="VVYY01000007">
    <property type="protein sequence ID" value="KAA5398526.1"/>
    <property type="molecule type" value="Genomic_DNA"/>
</dbReference>
<evidence type="ECO:0000313" key="20">
    <source>
        <dbReference type="Proteomes" id="UP000294527"/>
    </source>
</evidence>
<dbReference type="SUPFAM" id="SSF143800">
    <property type="entry name" value="L28p-like"/>
    <property type="match status" value="1"/>
</dbReference>
<evidence type="ECO:0000313" key="7">
    <source>
        <dbReference type="EMBL" id="KAA5319802.1"/>
    </source>
</evidence>
<reference evidence="20 21" key="3">
    <citation type="journal article" date="2019" name="Nat. Microbiol.">
        <title>Genomic variation and strain-specific functional adaptation in the human gut microbiome during early life.</title>
        <authorList>
            <person name="Vatanen T."/>
            <person name="Plichta D.R."/>
            <person name="Somani J."/>
            <person name="Munch P.C."/>
            <person name="Arthur T.D."/>
            <person name="Hall A.B."/>
            <person name="Rudolf S."/>
            <person name="Oakeley E.J."/>
            <person name="Ke X."/>
            <person name="Young R.A."/>
            <person name="Haiser H.J."/>
            <person name="Kolde R."/>
            <person name="Yassour M."/>
            <person name="Luopajarvi K."/>
            <person name="Siljander H."/>
            <person name="Virtanen S.M."/>
            <person name="Ilonen J."/>
            <person name="Uibo R."/>
            <person name="Tillmann V."/>
            <person name="Mokurov S."/>
            <person name="Dorshakova N."/>
            <person name="Porter J.A."/>
            <person name="McHardy A.C."/>
            <person name="Lahdesmaki H."/>
            <person name="Vlamakis H."/>
            <person name="Huttenhower C."/>
            <person name="Knip M."/>
            <person name="Xavier R.J."/>
        </authorList>
    </citation>
    <scope>NUCLEOTIDE SEQUENCE [LARGE SCALE GENOMIC DNA]</scope>
    <source>
        <strain evidence="15 20">RJX1047</strain>
        <strain evidence="16 21">RJX1052</strain>
    </source>
</reference>
<evidence type="ECO:0000256" key="4">
    <source>
        <dbReference type="ARBA" id="ARBA00035174"/>
    </source>
</evidence>
<evidence type="ECO:0000313" key="11">
    <source>
        <dbReference type="EMBL" id="MBV3125149.1"/>
    </source>
</evidence>
<evidence type="ECO:0000313" key="13">
    <source>
        <dbReference type="EMBL" id="QJR76983.1"/>
    </source>
</evidence>
<organism evidence="9 25">
    <name type="scientific">Phocaeicola dorei</name>
    <dbReference type="NCBI Taxonomy" id="357276"/>
    <lineage>
        <taxon>Bacteria</taxon>
        <taxon>Pseudomonadati</taxon>
        <taxon>Bacteroidota</taxon>
        <taxon>Bacteroidia</taxon>
        <taxon>Bacteroidales</taxon>
        <taxon>Bacteroidaceae</taxon>
        <taxon>Phocaeicola</taxon>
    </lineage>
</organism>
<reference evidence="6" key="7">
    <citation type="submission" date="2022-01" db="EMBL/GenBank/DDBJ databases">
        <title>Novel bile acid biosynthetic pathways are enriched in the microbiome of centenarians.</title>
        <authorList>
            <person name="Sato Y."/>
            <person name="Atarashi K."/>
            <person name="Plichta R.D."/>
            <person name="Arai Y."/>
            <person name="Sasajima S."/>
            <person name="Kearney M.S."/>
            <person name="Suda W."/>
            <person name="Takeshita K."/>
            <person name="Sasaki T."/>
            <person name="Okamoto S."/>
            <person name="Skelly N.A."/>
            <person name="Okamura Y."/>
            <person name="Vlamakis H."/>
            <person name="Li Y."/>
            <person name="Tanoue T."/>
            <person name="Takei H."/>
            <person name="Nittono H."/>
            <person name="Narushima S."/>
            <person name="Irie J."/>
            <person name="Itoh H."/>
            <person name="Moriya K."/>
            <person name="Sugiura Y."/>
            <person name="Suematsu M."/>
            <person name="Moritoki N."/>
            <person name="Shibata S."/>
            <person name="Littman R.D."/>
            <person name="Fischbach A.M."/>
            <person name="Uwamino Y."/>
            <person name="Inoue T."/>
            <person name="Honda A."/>
            <person name="Hattori M."/>
            <person name="Murai T."/>
            <person name="Xavier J.R."/>
            <person name="Hirose N."/>
            <person name="Honda K."/>
        </authorList>
    </citation>
    <scope>NUCLEOTIDE SEQUENCE</scope>
    <source>
        <strain evidence="6">CE91-St7</strain>
    </source>
</reference>
<dbReference type="EMBL" id="VVZB01000006">
    <property type="protein sequence ID" value="KAA5382154.1"/>
    <property type="molecule type" value="Genomic_DNA"/>
</dbReference>
<dbReference type="Gene3D" id="2.30.170.40">
    <property type="entry name" value="Ribosomal protein L28/L24"/>
    <property type="match status" value="1"/>
</dbReference>
<reference evidence="12" key="9">
    <citation type="submission" date="2023-10" db="EMBL/GenBank/DDBJ databases">
        <title>Genome of Potential pathogenic bacteria in Crohn's disease.</title>
        <authorList>
            <person name="Rodriguez-Palacios A."/>
        </authorList>
    </citation>
    <scope>NUCLEOTIDE SEQUENCE</scope>
    <source>
        <strain evidence="12">CavFT-hAR62</strain>
    </source>
</reference>
<dbReference type="HAMAP" id="MF_00373">
    <property type="entry name" value="Ribosomal_bL28"/>
    <property type="match status" value="1"/>
</dbReference>
<dbReference type="EMBL" id="JAWDEV010000001">
    <property type="protein sequence ID" value="MDU0268549.1"/>
    <property type="molecule type" value="Genomic_DNA"/>
</dbReference>
<evidence type="ECO:0000313" key="10">
    <source>
        <dbReference type="EMBL" id="KAA5405660.1"/>
    </source>
</evidence>
<dbReference type="FunFam" id="2.30.170.40:FF:000004">
    <property type="entry name" value="50S ribosomal protein L28"/>
    <property type="match status" value="1"/>
</dbReference>
<dbReference type="Proteomes" id="UP000294527">
    <property type="component" value="Unassembled WGS sequence"/>
</dbReference>
<dbReference type="KEGG" id="bdh:GV66_17685"/>
<evidence type="ECO:0000313" key="26">
    <source>
        <dbReference type="Proteomes" id="UP000481700"/>
    </source>
</evidence>
<dbReference type="PANTHER" id="PTHR13528">
    <property type="entry name" value="39S RIBOSOMAL PROTEIN L28, MITOCHONDRIAL"/>
    <property type="match status" value="1"/>
</dbReference>
<dbReference type="InterPro" id="IPR037147">
    <property type="entry name" value="Ribosomal_bL28_sf"/>
</dbReference>
<name>A0A076J908_9BACT</name>
<dbReference type="Proteomes" id="UP000777173">
    <property type="component" value="Unassembled WGS sequence"/>
</dbReference>
<dbReference type="EMBL" id="VVZA01000006">
    <property type="protein sequence ID" value="KAA5405660.1"/>
    <property type="molecule type" value="Genomic_DNA"/>
</dbReference>
<proteinExistence type="inferred from homology"/>
<dbReference type="EMBL" id="BQOB01000001">
    <property type="protein sequence ID" value="GKH82804.1"/>
    <property type="molecule type" value="Genomic_DNA"/>
</dbReference>
<reference evidence="18" key="8">
    <citation type="journal article" date="2023" name="Nat. Commun.">
        <title>Identification of a novel Human Milk Oligosaccharides utilization cluster in the infant gut commensal Bacteroides dorei.</title>
        <authorList>
            <person name="Kijner S."/>
            <person name="Ennis D."/>
            <person name="Shmorak S."/>
            <person name="Florentin A."/>
            <person name="Yassour M."/>
        </authorList>
    </citation>
    <scope>NUCLEOTIDE SEQUENCE</scope>
    <source>
        <strain evidence="18">2</strain>
    </source>
</reference>
<dbReference type="Proteomes" id="UP000481616">
    <property type="component" value="Unassembled WGS sequence"/>
</dbReference>
<evidence type="ECO:0000313" key="6">
    <source>
        <dbReference type="EMBL" id="GKH82804.1"/>
    </source>
</evidence>
<dbReference type="EMBL" id="VOIF01000009">
    <property type="protein sequence ID" value="TWV72914.1"/>
    <property type="molecule type" value="Genomic_DNA"/>
</dbReference>
<evidence type="ECO:0000313" key="27">
    <source>
        <dbReference type="Proteomes" id="UP000500949"/>
    </source>
</evidence>
<dbReference type="GO" id="GO:0005840">
    <property type="term" value="C:ribosome"/>
    <property type="evidence" value="ECO:0007669"/>
    <property type="project" value="UniProtKB-KW"/>
</dbReference>
<dbReference type="GO" id="GO:0003735">
    <property type="term" value="F:structural constituent of ribosome"/>
    <property type="evidence" value="ECO:0007669"/>
    <property type="project" value="InterPro"/>
</dbReference>
<dbReference type="Proteomes" id="UP000347681">
    <property type="component" value="Unassembled WGS sequence"/>
</dbReference>
<dbReference type="Proteomes" id="UP000283678">
    <property type="component" value="Unassembled WGS sequence"/>
</dbReference>
<reference evidence="13 27" key="5">
    <citation type="submission" date="2019-11" db="EMBL/GenBank/DDBJ databases">
        <title>Complete genome sequence of Bacteroides dorei DSM 17855.</title>
        <authorList>
            <person name="Russell J.T."/>
        </authorList>
    </citation>
    <scope>NUCLEOTIDE SEQUENCE [LARGE SCALE GENOMIC DNA]</scope>
    <source>
        <strain evidence="13 27">DSM 17855</strain>
    </source>
</reference>
<dbReference type="Proteomes" id="UP000294834">
    <property type="component" value="Unassembled WGS sequence"/>
</dbReference>
<dbReference type="InterPro" id="IPR001383">
    <property type="entry name" value="Ribosomal_bL28_bact-type"/>
</dbReference>
<reference evidence="14 19" key="1">
    <citation type="submission" date="2018-08" db="EMBL/GenBank/DDBJ databases">
        <title>A genome reference for cultivated species of the human gut microbiota.</title>
        <authorList>
            <person name="Zou Y."/>
            <person name="Xue W."/>
            <person name="Luo G."/>
        </authorList>
    </citation>
    <scope>NUCLEOTIDE SEQUENCE [LARGE SCALE GENOMIC DNA]</scope>
    <source>
        <strain evidence="14 19">AF14-1AC</strain>
    </source>
</reference>
<dbReference type="PANTHER" id="PTHR13528:SF2">
    <property type="entry name" value="LARGE RIBOSOMAL SUBUNIT PROTEIN BL28M"/>
    <property type="match status" value="1"/>
</dbReference>
<protein>
    <recommendedName>
        <fullName evidence="4 5">Large ribosomal subunit protein bL28</fullName>
    </recommendedName>
</protein>
<evidence type="ECO:0000313" key="22">
    <source>
        <dbReference type="Proteomes" id="UP000315833"/>
    </source>
</evidence>
<keyword evidence="2 5" id="KW-0689">Ribosomal protein</keyword>
<dbReference type="EMBL" id="SLTX01000001">
    <property type="protein sequence ID" value="TDB07812.1"/>
    <property type="molecule type" value="Genomic_DNA"/>
</dbReference>
<dbReference type="Proteomes" id="UP000315833">
    <property type="component" value="Unassembled WGS sequence"/>
</dbReference>
<dbReference type="eggNOG" id="COG0227">
    <property type="taxonomic scope" value="Bacteria"/>
</dbReference>
<evidence type="ECO:0000313" key="14">
    <source>
        <dbReference type="EMBL" id="RGV76367.1"/>
    </source>
</evidence>
<dbReference type="Pfam" id="PF00830">
    <property type="entry name" value="Ribosomal_L28"/>
    <property type="match status" value="1"/>
</dbReference>
<dbReference type="EMBL" id="QRZL01000010">
    <property type="protein sequence ID" value="RGV76367.1"/>
    <property type="molecule type" value="Genomic_DNA"/>
</dbReference>
<dbReference type="EMBL" id="SLTU01000001">
    <property type="protein sequence ID" value="TDA75615.1"/>
    <property type="molecule type" value="Genomic_DNA"/>
</dbReference>
<dbReference type="EMBL" id="JAHOAX010000023">
    <property type="protein sequence ID" value="MBV3125149.1"/>
    <property type="molecule type" value="Genomic_DNA"/>
</dbReference>
<dbReference type="EMBL" id="VVZV01000010">
    <property type="protein sequence ID" value="KAA5319802.1"/>
    <property type="molecule type" value="Genomic_DNA"/>
</dbReference>
<dbReference type="EMBL" id="CP126056">
    <property type="protein sequence ID" value="WHX08599.1"/>
    <property type="molecule type" value="Genomic_DNA"/>
</dbReference>
<dbReference type="Proteomes" id="UP001177934">
    <property type="component" value="Chromosome"/>
</dbReference>
<evidence type="ECO:0000313" key="15">
    <source>
        <dbReference type="EMBL" id="TDA75615.1"/>
    </source>
</evidence>
<keyword evidence="3 5" id="KW-0687">Ribonucleoprotein</keyword>
<evidence type="ECO:0000256" key="3">
    <source>
        <dbReference type="ARBA" id="ARBA00023274"/>
    </source>
</evidence>
<dbReference type="RefSeq" id="WP_005841284.1">
    <property type="nucleotide sequence ID" value="NZ_BAABYF010000001.1"/>
</dbReference>
<accession>A0A076J908</accession>
<gene>
    <name evidence="5 6" type="primary">rpmB</name>
    <name evidence="6" type="ORF">CE91St7_36880</name>
    <name evidence="14" type="ORF">DWW04_11210</name>
    <name evidence="15" type="ORF">E1I98_04165</name>
    <name evidence="16" type="ORF">E1J06_10540</name>
    <name evidence="10" type="ORF">F2Y51_08610</name>
    <name evidence="9" type="ORF">F2Y58_09325</name>
    <name evidence="8" type="ORF">F2Y61_13095</name>
    <name evidence="7" type="ORF">F2Z07_11115</name>
    <name evidence="17" type="ORF">FSA04_09055</name>
    <name evidence="13" type="ORF">GKD17_11605</name>
    <name evidence="11" type="ORF">KSU80_18520</name>
    <name evidence="18" type="ORF">QNN11_13920</name>
    <name evidence="12" type="ORF">RVH45_01255</name>
</gene>
<evidence type="ECO:0000313" key="19">
    <source>
        <dbReference type="Proteomes" id="UP000283678"/>
    </source>
</evidence>
<dbReference type="GeneID" id="60062685"/>
<dbReference type="GO" id="GO:1990904">
    <property type="term" value="C:ribonucleoprotein complex"/>
    <property type="evidence" value="ECO:0007669"/>
    <property type="project" value="UniProtKB-KW"/>
</dbReference>
<reference evidence="17 22" key="4">
    <citation type="submission" date="2019-07" db="EMBL/GenBank/DDBJ databases">
        <title>Genome sequencing of Bacteroides dorei iSURF_12.</title>
        <authorList>
            <person name="Sevigny J.L."/>
            <person name="Ruoff K.L."/>
            <person name="Price C.E."/>
            <person name="Valls R.A."/>
            <person name="O'Toole G.A."/>
        </authorList>
    </citation>
    <scope>NUCLEOTIDE SEQUENCE [LARGE SCALE GENOMIC DNA]</scope>
    <source>
        <strain evidence="17 22">ANK132K_1B</strain>
    </source>
</reference>
<evidence type="ECO:0000256" key="1">
    <source>
        <dbReference type="ARBA" id="ARBA00008760"/>
    </source>
</evidence>
<dbReference type="EMBL" id="CP046176">
    <property type="protein sequence ID" value="QJR76983.1"/>
    <property type="molecule type" value="Genomic_DNA"/>
</dbReference>
<evidence type="ECO:0000313" key="23">
    <source>
        <dbReference type="Proteomes" id="UP000347681"/>
    </source>
</evidence>
<dbReference type="InterPro" id="IPR026569">
    <property type="entry name" value="Ribosomal_bL28"/>
</dbReference>
<dbReference type="Proteomes" id="UP000441162">
    <property type="component" value="Unassembled WGS sequence"/>
</dbReference>
<evidence type="ECO:0000313" key="21">
    <source>
        <dbReference type="Proteomes" id="UP000294834"/>
    </source>
</evidence>
<sequence>MSKICQITGKKAMIGNNVSHSKRRTKRTFDVNLFTKKFYYVEQDCWISLNICANGLRVINKKGLDAALNEAVTKGYCDWKSIKIIG</sequence>
<comment type="similarity">
    <text evidence="1 5">Belongs to the bacterial ribosomal protein bL28 family.</text>
</comment>
<evidence type="ECO:0000313" key="9">
    <source>
        <dbReference type="EMBL" id="KAA5398526.1"/>
    </source>
</evidence>
<evidence type="ECO:0000256" key="2">
    <source>
        <dbReference type="ARBA" id="ARBA00022980"/>
    </source>
</evidence>
<dbReference type="KEGG" id="bdo:EL88_09725"/>
<dbReference type="GO" id="GO:0006412">
    <property type="term" value="P:translation"/>
    <property type="evidence" value="ECO:0007669"/>
    <property type="project" value="UniProtKB-UniRule"/>
</dbReference>
<reference evidence="23 24" key="2">
    <citation type="journal article" date="2019" name="Nat. Med.">
        <title>A library of human gut bacterial isolates paired with longitudinal multiomics data enables mechanistic microbiome research.</title>
        <authorList>
            <person name="Poyet M."/>
            <person name="Groussin M."/>
            <person name="Gibbons S.M."/>
            <person name="Avila-Pacheco J."/>
            <person name="Jiang X."/>
            <person name="Kearney S.M."/>
            <person name="Perrotta A.R."/>
            <person name="Berdy B."/>
            <person name="Zhao S."/>
            <person name="Lieberman T.D."/>
            <person name="Swanson P.K."/>
            <person name="Smith M."/>
            <person name="Roesemann S."/>
            <person name="Alexander J.E."/>
            <person name="Rich S.A."/>
            <person name="Livny J."/>
            <person name="Vlamakis H."/>
            <person name="Clish C."/>
            <person name="Bullock K."/>
            <person name="Deik A."/>
            <person name="Scott J."/>
            <person name="Pierce K.A."/>
            <person name="Xavier R.J."/>
            <person name="Alm E.J."/>
        </authorList>
    </citation>
    <scope>NUCLEOTIDE SEQUENCE [LARGE SCALE GENOMIC DNA]</scope>
    <source>
        <strain evidence="9 25">BIOML-A1</strain>
        <strain evidence="7 26">BIOML-A25</strain>
        <strain evidence="10 24">BIOML-A4</strain>
        <strain evidence="8 23">BIOML-A5</strain>
    </source>
</reference>
<dbReference type="InterPro" id="IPR034704">
    <property type="entry name" value="Ribosomal_bL28/bL31-like_sf"/>
</dbReference>
<dbReference type="AlphaFoldDB" id="A0A076J908"/>
<evidence type="ECO:0000313" key="24">
    <source>
        <dbReference type="Proteomes" id="UP000441162"/>
    </source>
</evidence>
<dbReference type="NCBIfam" id="TIGR00009">
    <property type="entry name" value="L28"/>
    <property type="match status" value="1"/>
</dbReference>
<evidence type="ECO:0000313" key="12">
    <source>
        <dbReference type="EMBL" id="MDU0268549.1"/>
    </source>
</evidence>
<evidence type="ECO:0000256" key="5">
    <source>
        <dbReference type="HAMAP-Rule" id="MF_00373"/>
    </source>
</evidence>
<evidence type="ECO:0000313" key="8">
    <source>
        <dbReference type="EMBL" id="KAA5382154.1"/>
    </source>
</evidence>
<dbReference type="Proteomes" id="UP001181086">
    <property type="component" value="Unassembled WGS sequence"/>
</dbReference>
<dbReference type="Proteomes" id="UP000500949">
    <property type="component" value="Chromosome"/>
</dbReference>
<dbReference type="SMR" id="A0A076J908"/>
<evidence type="ECO:0000313" key="16">
    <source>
        <dbReference type="EMBL" id="TDB07812.1"/>
    </source>
</evidence>
<dbReference type="Proteomes" id="UP001055104">
    <property type="component" value="Unassembled WGS sequence"/>
</dbReference>
<dbReference type="GeneID" id="93447319"/>
<evidence type="ECO:0000313" key="18">
    <source>
        <dbReference type="EMBL" id="WHX08599.1"/>
    </source>
</evidence>
<dbReference type="Proteomes" id="UP000481700">
    <property type="component" value="Unassembled WGS sequence"/>
</dbReference>
<evidence type="ECO:0000313" key="17">
    <source>
        <dbReference type="EMBL" id="TWV72914.1"/>
    </source>
</evidence>
<evidence type="ECO:0000313" key="25">
    <source>
        <dbReference type="Proteomes" id="UP000481616"/>
    </source>
</evidence>